<gene>
    <name evidence="15" type="ORF">COCNU_09G002320</name>
</gene>
<dbReference type="PROSITE" id="PS51698">
    <property type="entry name" value="U_BOX"/>
    <property type="match status" value="1"/>
</dbReference>
<dbReference type="InterPro" id="IPR011009">
    <property type="entry name" value="Kinase-like_dom_sf"/>
</dbReference>
<dbReference type="Proteomes" id="UP000797356">
    <property type="component" value="Chromosome 9"/>
</dbReference>
<dbReference type="CDD" id="cd16655">
    <property type="entry name" value="RING-Ubox_WDSUB1-like"/>
    <property type="match status" value="1"/>
</dbReference>
<dbReference type="InterPro" id="IPR013083">
    <property type="entry name" value="Znf_RING/FYVE/PHD"/>
</dbReference>
<dbReference type="SUPFAM" id="SSF56112">
    <property type="entry name" value="Protein kinase-like (PK-like)"/>
    <property type="match status" value="1"/>
</dbReference>
<dbReference type="PROSITE" id="PS50011">
    <property type="entry name" value="PROTEIN_KINASE_DOM"/>
    <property type="match status" value="1"/>
</dbReference>
<dbReference type="InterPro" id="IPR003613">
    <property type="entry name" value="Ubox_domain"/>
</dbReference>
<sequence length="683" mass="77405">MRLNFIPPLVKPSSEELLLYFSFLRAIVGNYIPISNVREDVASAYKKEIEWQTNSMLLLYKQMCAQRRVEAESVVIEADDVAEAISGEIDKFSISRLVIEWTDTDITTPSLHHASLPIQRNQALANINNNFVNMRASLSDTLHTRSISLCTDDDFISSGSIVTETRYDNSMVSSYRSFQTDNQLHRPDQASTSEVRTDSSVPGNQVDVSFELERLRVELRHFHKLCEVAHIESIDASQQEEIKLKEIELREQMVSELARQEREKRETAEREAKFIMQCAEREVWHRKDSENNAAREANEKQRLEKALACNDEPYKKYTWEEIESATSSFSDSLTLGKGANGIVYKGSFHHTVAAVKLLHSNEGHGTKQFKQELDILGKIHHPHLLLLLGACPERGCLVYEYMENGSLDDRLQCKDNKAPLPWFYRYRIAWEVASALAFLHNSKPEPIIHRDLKPANILLDHNFVSKIGDVGLSTLLPAVNLPMSTMIKDTTPVGTFFYIDPEYQRTGLVSPKSDVYALGMVILQLLTAKSPMGLTLIVERALEEGNLTEILDPGAGEWPLEETQELALLGVSCAELRRKDRPDLKEQVLPLLEKLKVFADKAYDCASHTPSAPPNHFICPILQEVMNDPCVASDGYTYDRKAIEIWLGINDKSPMTNLLLPNKNLIPNHSLRSAIMDWKSRSQ</sequence>
<dbReference type="GO" id="GO:0061630">
    <property type="term" value="F:ubiquitin protein ligase activity"/>
    <property type="evidence" value="ECO:0007669"/>
    <property type="project" value="UniProtKB-EC"/>
</dbReference>
<evidence type="ECO:0000256" key="5">
    <source>
        <dbReference type="ARBA" id="ARBA00022679"/>
    </source>
</evidence>
<keyword evidence="6 10" id="KW-0547">Nucleotide-binding</keyword>
<evidence type="ECO:0000256" key="1">
    <source>
        <dbReference type="ARBA" id="ARBA00000900"/>
    </source>
</evidence>
<dbReference type="InterPro" id="IPR001245">
    <property type="entry name" value="Ser-Thr/Tyr_kinase_cat_dom"/>
</dbReference>
<name>A0A8K0N748_COCNU</name>
<keyword evidence="5" id="KW-0808">Transferase</keyword>
<protein>
    <recommendedName>
        <fullName evidence="3">RING-type E3 ubiquitin transferase</fullName>
        <ecNumber evidence="3">2.3.2.27</ecNumber>
    </recommendedName>
</protein>
<feature type="compositionally biased region" description="Polar residues" evidence="12">
    <location>
        <begin position="189"/>
        <end position="202"/>
    </location>
</feature>
<comment type="pathway">
    <text evidence="2">Protein modification; protein ubiquitination.</text>
</comment>
<feature type="coiled-coil region" evidence="11">
    <location>
        <begin position="250"/>
        <end position="306"/>
    </location>
</feature>
<dbReference type="PANTHER" id="PTHR45647">
    <property type="entry name" value="OS02G0152300 PROTEIN"/>
    <property type="match status" value="1"/>
</dbReference>
<dbReference type="UniPathway" id="UPA00143"/>
<reference evidence="15" key="1">
    <citation type="journal article" date="2017" name="Gigascience">
        <title>The genome draft of coconut (Cocos nucifera).</title>
        <authorList>
            <person name="Xiao Y."/>
            <person name="Xu P."/>
            <person name="Fan H."/>
            <person name="Baudouin L."/>
            <person name="Xia W."/>
            <person name="Bocs S."/>
            <person name="Xu J."/>
            <person name="Li Q."/>
            <person name="Guo A."/>
            <person name="Zhou L."/>
            <person name="Li J."/>
            <person name="Wu Y."/>
            <person name="Ma Z."/>
            <person name="Armero A."/>
            <person name="Issali A.E."/>
            <person name="Liu N."/>
            <person name="Peng M."/>
            <person name="Yang Y."/>
        </authorList>
    </citation>
    <scope>NUCLEOTIDE SEQUENCE</scope>
    <source>
        <tissue evidence="15">Spear leaf of Hainan Tall coconut</tissue>
    </source>
</reference>
<evidence type="ECO:0000256" key="2">
    <source>
        <dbReference type="ARBA" id="ARBA00004906"/>
    </source>
</evidence>
<evidence type="ECO:0000313" key="15">
    <source>
        <dbReference type="EMBL" id="KAG1360769.1"/>
    </source>
</evidence>
<dbReference type="GO" id="GO:0005524">
    <property type="term" value="F:ATP binding"/>
    <property type="evidence" value="ECO:0007669"/>
    <property type="project" value="UniProtKB-UniRule"/>
</dbReference>
<evidence type="ECO:0000256" key="10">
    <source>
        <dbReference type="PROSITE-ProRule" id="PRU10141"/>
    </source>
</evidence>
<evidence type="ECO:0000256" key="6">
    <source>
        <dbReference type="ARBA" id="ARBA00022741"/>
    </source>
</evidence>
<dbReference type="InterPro" id="IPR000719">
    <property type="entry name" value="Prot_kinase_dom"/>
</dbReference>
<proteinExistence type="predicted"/>
<feature type="region of interest" description="Disordered" evidence="12">
    <location>
        <begin position="177"/>
        <end position="202"/>
    </location>
</feature>
<reference evidence="15" key="2">
    <citation type="submission" date="2019-07" db="EMBL/GenBank/DDBJ databases">
        <authorList>
            <person name="Yang Y."/>
            <person name="Bocs S."/>
            <person name="Baudouin L."/>
        </authorList>
    </citation>
    <scope>NUCLEOTIDE SEQUENCE</scope>
    <source>
        <tissue evidence="15">Spear leaf of Hainan Tall coconut</tissue>
    </source>
</reference>
<dbReference type="SMART" id="SM00220">
    <property type="entry name" value="S_TKc"/>
    <property type="match status" value="1"/>
</dbReference>
<evidence type="ECO:0000256" key="8">
    <source>
        <dbReference type="ARBA" id="ARBA00022786"/>
    </source>
</evidence>
<feature type="binding site" evidence="10">
    <location>
        <position position="356"/>
    </location>
    <ligand>
        <name>ATP</name>
        <dbReference type="ChEBI" id="CHEBI:30616"/>
    </ligand>
</feature>
<dbReference type="Gene3D" id="1.10.510.10">
    <property type="entry name" value="Transferase(Phosphotransferase) domain 1"/>
    <property type="match status" value="1"/>
</dbReference>
<keyword evidence="8" id="KW-0833">Ubl conjugation pathway</keyword>
<evidence type="ECO:0000256" key="4">
    <source>
        <dbReference type="ARBA" id="ARBA00022527"/>
    </source>
</evidence>
<dbReference type="PROSITE" id="PS00107">
    <property type="entry name" value="PROTEIN_KINASE_ATP"/>
    <property type="match status" value="1"/>
</dbReference>
<evidence type="ECO:0000259" key="13">
    <source>
        <dbReference type="PROSITE" id="PS50011"/>
    </source>
</evidence>
<dbReference type="InterPro" id="IPR051348">
    <property type="entry name" value="U-box_ubiquitin_ligases"/>
</dbReference>
<dbReference type="OrthoDB" id="10064100at2759"/>
<dbReference type="EMBL" id="CM017880">
    <property type="protein sequence ID" value="KAG1360769.1"/>
    <property type="molecule type" value="Genomic_DNA"/>
</dbReference>
<comment type="catalytic activity">
    <reaction evidence="1">
        <text>S-ubiquitinyl-[E2 ubiquitin-conjugating enzyme]-L-cysteine + [acceptor protein]-L-lysine = [E2 ubiquitin-conjugating enzyme]-L-cysteine + N(6)-ubiquitinyl-[acceptor protein]-L-lysine.</text>
        <dbReference type="EC" id="2.3.2.27"/>
    </reaction>
</comment>
<dbReference type="AlphaFoldDB" id="A0A8K0N748"/>
<keyword evidence="16" id="KW-1185">Reference proteome</keyword>
<evidence type="ECO:0000259" key="14">
    <source>
        <dbReference type="PROSITE" id="PS51698"/>
    </source>
</evidence>
<dbReference type="Gene3D" id="3.30.40.10">
    <property type="entry name" value="Zinc/RING finger domain, C3HC4 (zinc finger)"/>
    <property type="match status" value="1"/>
</dbReference>
<dbReference type="InterPro" id="IPR017441">
    <property type="entry name" value="Protein_kinase_ATP_BS"/>
</dbReference>
<keyword evidence="4" id="KW-0723">Serine/threonine-protein kinase</keyword>
<keyword evidence="9 10" id="KW-0067">ATP-binding</keyword>
<dbReference type="GO" id="GO:0016567">
    <property type="term" value="P:protein ubiquitination"/>
    <property type="evidence" value="ECO:0007669"/>
    <property type="project" value="UniProtKB-UniPathway"/>
</dbReference>
<dbReference type="InterPro" id="IPR008271">
    <property type="entry name" value="Ser/Thr_kinase_AS"/>
</dbReference>
<evidence type="ECO:0000256" key="3">
    <source>
        <dbReference type="ARBA" id="ARBA00012483"/>
    </source>
</evidence>
<dbReference type="EC" id="2.3.2.27" evidence="3"/>
<dbReference type="GO" id="GO:0004672">
    <property type="term" value="F:protein kinase activity"/>
    <property type="evidence" value="ECO:0007669"/>
    <property type="project" value="InterPro"/>
</dbReference>
<comment type="caution">
    <text evidence="15">The sequence shown here is derived from an EMBL/GenBank/DDBJ whole genome shotgun (WGS) entry which is preliminary data.</text>
</comment>
<evidence type="ECO:0000313" key="16">
    <source>
        <dbReference type="Proteomes" id="UP000797356"/>
    </source>
</evidence>
<dbReference type="Gene3D" id="3.30.200.20">
    <property type="entry name" value="Phosphorylase Kinase, domain 1"/>
    <property type="match status" value="1"/>
</dbReference>
<dbReference type="SUPFAM" id="SSF57850">
    <property type="entry name" value="RING/U-box"/>
    <property type="match status" value="1"/>
</dbReference>
<accession>A0A8K0N748</accession>
<evidence type="ECO:0000256" key="12">
    <source>
        <dbReference type="SAM" id="MobiDB-lite"/>
    </source>
</evidence>
<feature type="domain" description="U-box" evidence="14">
    <location>
        <begin position="612"/>
        <end position="683"/>
    </location>
</feature>
<keyword evidence="11" id="KW-0175">Coiled coil</keyword>
<dbReference type="PROSITE" id="PS00108">
    <property type="entry name" value="PROTEIN_KINASE_ST"/>
    <property type="match status" value="1"/>
</dbReference>
<dbReference type="SMART" id="SM00504">
    <property type="entry name" value="Ubox"/>
    <property type="match status" value="1"/>
</dbReference>
<dbReference type="Pfam" id="PF07714">
    <property type="entry name" value="PK_Tyr_Ser-Thr"/>
    <property type="match status" value="1"/>
</dbReference>
<feature type="domain" description="Protein kinase" evidence="13">
    <location>
        <begin position="329"/>
        <end position="592"/>
    </location>
</feature>
<evidence type="ECO:0000256" key="7">
    <source>
        <dbReference type="ARBA" id="ARBA00022777"/>
    </source>
</evidence>
<evidence type="ECO:0000256" key="11">
    <source>
        <dbReference type="SAM" id="Coils"/>
    </source>
</evidence>
<dbReference type="Pfam" id="PF04564">
    <property type="entry name" value="U-box"/>
    <property type="match status" value="1"/>
</dbReference>
<keyword evidence="7" id="KW-0418">Kinase</keyword>
<organism evidence="15 16">
    <name type="scientific">Cocos nucifera</name>
    <name type="common">Coconut palm</name>
    <dbReference type="NCBI Taxonomy" id="13894"/>
    <lineage>
        <taxon>Eukaryota</taxon>
        <taxon>Viridiplantae</taxon>
        <taxon>Streptophyta</taxon>
        <taxon>Embryophyta</taxon>
        <taxon>Tracheophyta</taxon>
        <taxon>Spermatophyta</taxon>
        <taxon>Magnoliopsida</taxon>
        <taxon>Liliopsida</taxon>
        <taxon>Arecaceae</taxon>
        <taxon>Arecoideae</taxon>
        <taxon>Cocoseae</taxon>
        <taxon>Attaleinae</taxon>
        <taxon>Cocos</taxon>
    </lineage>
</organism>
<dbReference type="PANTHER" id="PTHR45647:SF15">
    <property type="entry name" value="U-BOX DOMAIN-CONTAINING PROTEIN 35"/>
    <property type="match status" value="1"/>
</dbReference>
<evidence type="ECO:0000256" key="9">
    <source>
        <dbReference type="ARBA" id="ARBA00022840"/>
    </source>
</evidence>